<organism evidence="2 3">
    <name type="scientific">Cryphonectria parasitica (strain ATCC 38755 / EP155)</name>
    <dbReference type="NCBI Taxonomy" id="660469"/>
    <lineage>
        <taxon>Eukaryota</taxon>
        <taxon>Fungi</taxon>
        <taxon>Dikarya</taxon>
        <taxon>Ascomycota</taxon>
        <taxon>Pezizomycotina</taxon>
        <taxon>Sordariomycetes</taxon>
        <taxon>Sordariomycetidae</taxon>
        <taxon>Diaporthales</taxon>
        <taxon>Cryphonectriaceae</taxon>
        <taxon>Cryphonectria-Endothia species complex</taxon>
        <taxon>Cryphonectria</taxon>
    </lineage>
</organism>
<dbReference type="RefSeq" id="XP_040776527.1">
    <property type="nucleotide sequence ID" value="XM_040925117.1"/>
</dbReference>
<comment type="caution">
    <text evidence="2">The sequence shown here is derived from an EMBL/GenBank/DDBJ whole genome shotgun (WGS) entry which is preliminary data.</text>
</comment>
<dbReference type="OrthoDB" id="3477286at2759"/>
<name>A0A9P4Y2V7_CRYP1</name>
<dbReference type="Proteomes" id="UP000803844">
    <property type="component" value="Unassembled WGS sequence"/>
</dbReference>
<dbReference type="Pfam" id="PF06985">
    <property type="entry name" value="HET"/>
    <property type="match status" value="1"/>
</dbReference>
<dbReference type="InterPro" id="IPR010730">
    <property type="entry name" value="HET"/>
</dbReference>
<evidence type="ECO:0000313" key="2">
    <source>
        <dbReference type="EMBL" id="KAF3765566.1"/>
    </source>
</evidence>
<feature type="domain" description="Heterokaryon incompatibility" evidence="1">
    <location>
        <begin position="47"/>
        <end position="201"/>
    </location>
</feature>
<gene>
    <name evidence="2" type="ORF">M406DRAFT_67992</name>
</gene>
<dbReference type="AlphaFoldDB" id="A0A9P4Y2V7"/>
<dbReference type="PANTHER" id="PTHR24148:SF78">
    <property type="entry name" value="HETEROKARYON INCOMPATIBILITY DOMAIN-CONTAINING PROTEIN"/>
    <property type="match status" value="1"/>
</dbReference>
<proteinExistence type="predicted"/>
<dbReference type="PANTHER" id="PTHR24148">
    <property type="entry name" value="ANKYRIN REPEAT DOMAIN-CONTAINING PROTEIN 39 HOMOLOG-RELATED"/>
    <property type="match status" value="1"/>
</dbReference>
<dbReference type="GeneID" id="63842246"/>
<reference evidence="2" key="1">
    <citation type="journal article" date="2020" name="Phytopathology">
        <title>Genome sequence of the chestnut blight fungus Cryphonectria parasitica EP155: A fundamental resource for an archetypical invasive plant pathogen.</title>
        <authorList>
            <person name="Crouch J.A."/>
            <person name="Dawe A."/>
            <person name="Aerts A."/>
            <person name="Barry K."/>
            <person name="Churchill A.C.L."/>
            <person name="Grimwood J."/>
            <person name="Hillman B."/>
            <person name="Milgroom M.G."/>
            <person name="Pangilinan J."/>
            <person name="Smith M."/>
            <person name="Salamov A."/>
            <person name="Schmutz J."/>
            <person name="Yadav J."/>
            <person name="Grigoriev I.V."/>
            <person name="Nuss D."/>
        </authorList>
    </citation>
    <scope>NUCLEOTIDE SEQUENCE</scope>
    <source>
        <strain evidence="2">EP155</strain>
    </source>
</reference>
<accession>A0A9P4Y2V7</accession>
<dbReference type="InterPro" id="IPR052895">
    <property type="entry name" value="HetReg/Transcr_Mod"/>
</dbReference>
<evidence type="ECO:0000259" key="1">
    <source>
        <dbReference type="Pfam" id="PF06985"/>
    </source>
</evidence>
<evidence type="ECO:0000313" key="3">
    <source>
        <dbReference type="Proteomes" id="UP000803844"/>
    </source>
</evidence>
<sequence>MTPFQYDRLDLSRDAIRLVRLVKGKAPEPIRCELYQTYLHKVDGVPYEALSYTWGDDDSSQSTRIILNGQEVCLRPNLHTALDFLRLEDSDRLLWIDAICIDQSYDKEKTHQVNQMRLVYTHAECVLFWLGPSGEHTNDLMDLITDIDRNLMAAKLSKKNWRLAIENTHNDYKIECEHWKVQAARDLVSRPWFSRVWILQEVASARRGTVICGRKSAPARTWALLMPVLLGRDLDDHTRAVLDIIPSPQRSESWWQKRRDLFTLLKKFAHSKSSDPKDKVYALIGISSDAGHNERFLPDYSADMQSFARNTISYILFGDVRSPEHIELPSWTVDALFRHQIRTPSSKERTPTLPRYHH</sequence>
<keyword evidence="3" id="KW-1185">Reference proteome</keyword>
<dbReference type="EMBL" id="MU032347">
    <property type="protein sequence ID" value="KAF3765566.1"/>
    <property type="molecule type" value="Genomic_DNA"/>
</dbReference>
<protein>
    <recommendedName>
        <fullName evidence="1">Heterokaryon incompatibility domain-containing protein</fullName>
    </recommendedName>
</protein>